<feature type="compositionally biased region" description="Acidic residues" evidence="6">
    <location>
        <begin position="111"/>
        <end position="129"/>
    </location>
</feature>
<reference evidence="9 10" key="1">
    <citation type="journal article" date="2018" name="Plant J.">
        <title>Genome sequences of Chlorella sorokiniana UTEX 1602 and Micractinium conductrix SAG 241.80: implications to maltose excretion by a green alga.</title>
        <authorList>
            <person name="Arriola M.B."/>
            <person name="Velmurugan N."/>
            <person name="Zhang Y."/>
            <person name="Plunkett M.H."/>
            <person name="Hondzo H."/>
            <person name="Barney B.M."/>
        </authorList>
    </citation>
    <scope>NUCLEOTIDE SEQUENCE [LARGE SCALE GENOMIC DNA]</scope>
    <source>
        <strain evidence="9 10">SAG 241.80</strain>
    </source>
</reference>
<dbReference type="Pfam" id="PF04588">
    <property type="entry name" value="HIG_1_N"/>
    <property type="match status" value="1"/>
</dbReference>
<feature type="compositionally biased region" description="Basic and acidic residues" evidence="6">
    <location>
        <begin position="132"/>
        <end position="142"/>
    </location>
</feature>
<evidence type="ECO:0000313" key="9">
    <source>
        <dbReference type="EMBL" id="PSC70290.1"/>
    </source>
</evidence>
<feature type="region of interest" description="Disordered" evidence="6">
    <location>
        <begin position="74"/>
        <end position="153"/>
    </location>
</feature>
<feature type="domain" description="HIG1" evidence="8">
    <location>
        <begin position="146"/>
        <end position="239"/>
    </location>
</feature>
<dbReference type="OrthoDB" id="6604018at2759"/>
<evidence type="ECO:0000256" key="5">
    <source>
        <dbReference type="ARBA" id="ARBA00023136"/>
    </source>
</evidence>
<dbReference type="GO" id="GO:0031966">
    <property type="term" value="C:mitochondrial membrane"/>
    <property type="evidence" value="ECO:0007669"/>
    <property type="project" value="UniProtKB-SubCell"/>
</dbReference>
<evidence type="ECO:0000256" key="2">
    <source>
        <dbReference type="ARBA" id="ARBA00022692"/>
    </source>
</evidence>
<dbReference type="PANTHER" id="PTHR12297:SF3">
    <property type="entry name" value="HIG1 DOMAIN FAMILY MEMBER 1A"/>
    <property type="match status" value="1"/>
</dbReference>
<comment type="subcellular location">
    <subcellularLocation>
        <location evidence="1">Mitochondrion membrane</location>
    </subcellularLocation>
</comment>
<evidence type="ECO:0000256" key="7">
    <source>
        <dbReference type="SAM" id="Phobius"/>
    </source>
</evidence>
<dbReference type="SUPFAM" id="SSF89919">
    <property type="entry name" value="Ribosome-binding factor A, RbfA"/>
    <property type="match status" value="1"/>
</dbReference>
<dbReference type="InterPro" id="IPR023799">
    <property type="entry name" value="RbfA_dom_sf"/>
</dbReference>
<dbReference type="Gene3D" id="3.30.300.20">
    <property type="match status" value="1"/>
</dbReference>
<dbReference type="AlphaFoldDB" id="A0A2P6V876"/>
<keyword evidence="10" id="KW-1185">Reference proteome</keyword>
<dbReference type="InterPro" id="IPR007667">
    <property type="entry name" value="Hypoxia_induced_domain"/>
</dbReference>
<protein>
    <submittedName>
        <fullName evidence="9">RING-H2 finger ATL48</fullName>
    </submittedName>
</protein>
<dbReference type="PROSITE" id="PS51503">
    <property type="entry name" value="HIG1"/>
    <property type="match status" value="1"/>
</dbReference>
<dbReference type="EMBL" id="LHPF02000021">
    <property type="protein sequence ID" value="PSC70290.1"/>
    <property type="molecule type" value="Genomic_DNA"/>
</dbReference>
<dbReference type="STRING" id="554055.A0A2P6V876"/>
<evidence type="ECO:0000256" key="6">
    <source>
        <dbReference type="SAM" id="MobiDB-lite"/>
    </source>
</evidence>
<sequence>MSPDNLKAYIQWDSVSGQAGELQRELRQLSPRLRSAVAAALRARNVPQLIFVRDRLTSHQQRIEDVLAQLDEEEAAAEAAAAGGEAAHPGGGADLPPGAGRDAGFSSAVEVFDEDSEEEVAEEAEEEAGVAELERQRQEARQRPTPPHYRLEELNMDNDPIDVIPGGITRRKRNPWVLVGACATAGVLFGGLIAFKNGKSALAQHFMRARVVVQGATVGLMLASGGYLAIEAAQERADLANSRQD</sequence>
<evidence type="ECO:0000259" key="8">
    <source>
        <dbReference type="PROSITE" id="PS51503"/>
    </source>
</evidence>
<feature type="transmembrane region" description="Helical" evidence="7">
    <location>
        <begin position="207"/>
        <end position="230"/>
    </location>
</feature>
<dbReference type="InterPro" id="IPR015946">
    <property type="entry name" value="KH_dom-like_a/b"/>
</dbReference>
<evidence type="ECO:0000256" key="3">
    <source>
        <dbReference type="ARBA" id="ARBA00022989"/>
    </source>
</evidence>
<dbReference type="Proteomes" id="UP000239649">
    <property type="component" value="Unassembled WGS sequence"/>
</dbReference>
<proteinExistence type="predicted"/>
<keyword evidence="3 7" id="KW-1133">Transmembrane helix</keyword>
<keyword evidence="5 7" id="KW-0472">Membrane</keyword>
<evidence type="ECO:0000256" key="4">
    <source>
        <dbReference type="ARBA" id="ARBA00023128"/>
    </source>
</evidence>
<dbReference type="InterPro" id="IPR050355">
    <property type="entry name" value="RCF1"/>
</dbReference>
<dbReference type="Gene3D" id="6.10.140.1320">
    <property type="match status" value="1"/>
</dbReference>
<dbReference type="PANTHER" id="PTHR12297">
    <property type="entry name" value="HYPOXIA-INDUCBILE GENE 1 HIG1 -RELATED"/>
    <property type="match status" value="1"/>
</dbReference>
<feature type="compositionally biased region" description="Low complexity" evidence="6">
    <location>
        <begin position="77"/>
        <end position="110"/>
    </location>
</feature>
<comment type="caution">
    <text evidence="9">The sequence shown here is derived from an EMBL/GenBank/DDBJ whole genome shotgun (WGS) entry which is preliminary data.</text>
</comment>
<keyword evidence="4" id="KW-0496">Mitochondrion</keyword>
<name>A0A2P6V876_9CHLO</name>
<evidence type="ECO:0000256" key="1">
    <source>
        <dbReference type="ARBA" id="ARBA00004325"/>
    </source>
</evidence>
<feature type="transmembrane region" description="Helical" evidence="7">
    <location>
        <begin position="176"/>
        <end position="195"/>
    </location>
</feature>
<gene>
    <name evidence="9" type="ORF">C2E20_6298</name>
</gene>
<evidence type="ECO:0000313" key="10">
    <source>
        <dbReference type="Proteomes" id="UP000239649"/>
    </source>
</evidence>
<accession>A0A2P6V876</accession>
<organism evidence="9 10">
    <name type="scientific">Micractinium conductrix</name>
    <dbReference type="NCBI Taxonomy" id="554055"/>
    <lineage>
        <taxon>Eukaryota</taxon>
        <taxon>Viridiplantae</taxon>
        <taxon>Chlorophyta</taxon>
        <taxon>core chlorophytes</taxon>
        <taxon>Trebouxiophyceae</taxon>
        <taxon>Chlorellales</taxon>
        <taxon>Chlorellaceae</taxon>
        <taxon>Chlorella clade</taxon>
        <taxon>Micractinium</taxon>
    </lineage>
</organism>
<keyword evidence="2 7" id="KW-0812">Transmembrane</keyword>